<dbReference type="RefSeq" id="WP_126819540.1">
    <property type="nucleotide sequence ID" value="NZ_PIPS01000001.1"/>
</dbReference>
<accession>A0AA94EG42</accession>
<name>A0AA94EG42_9GAMM</name>
<sequence length="239" mass="26392">MKHIAVIGTSHVGALKQAWKELGNELNRYKFTFFAARSSMYRAAGVRFLTHSNGILSPKTEQLDAAFAYTSGQPTGDVVLADYDAIWLYGFTPRVTLDFVEGVSAAFKQKCFEQIATKKSACYVAEVIRNEGFSGPIVVSPPPMRIIEQQPTIVTPDNAYQSYLQGYSLCLETFKTTLLVQPEASLTREFSTVSHYGVGSAKLDVSGDGEIKHPESDVSHMNKEFGKVMLRSFLNANDL</sequence>
<protein>
    <submittedName>
        <fullName evidence="1">Uncharacterized protein</fullName>
    </submittedName>
</protein>
<keyword evidence="2" id="KW-1185">Reference proteome</keyword>
<reference evidence="2" key="1">
    <citation type="journal article" date="2018" name="Front. Microbiol.">
        <title>Genome-Based Analysis Reveals the Taxonomy and Diversity of the Family Idiomarinaceae.</title>
        <authorList>
            <person name="Liu Y."/>
            <person name="Lai Q."/>
            <person name="Shao Z."/>
        </authorList>
    </citation>
    <scope>NUCLEOTIDE SEQUENCE [LARGE SCALE GENOMIC DNA]</scope>
    <source>
        <strain evidence="2">SN-14</strain>
    </source>
</reference>
<comment type="caution">
    <text evidence="1">The sequence shown here is derived from an EMBL/GenBank/DDBJ whole genome shotgun (WGS) entry which is preliminary data.</text>
</comment>
<dbReference type="Proteomes" id="UP000286680">
    <property type="component" value="Unassembled WGS sequence"/>
</dbReference>
<organism evidence="1 2">
    <name type="scientific">Idiomarina aquatica</name>
    <dbReference type="NCBI Taxonomy" id="1327752"/>
    <lineage>
        <taxon>Bacteria</taxon>
        <taxon>Pseudomonadati</taxon>
        <taxon>Pseudomonadota</taxon>
        <taxon>Gammaproteobacteria</taxon>
        <taxon>Alteromonadales</taxon>
        <taxon>Idiomarinaceae</taxon>
        <taxon>Idiomarina</taxon>
    </lineage>
</organism>
<proteinExistence type="predicted"/>
<evidence type="ECO:0000313" key="1">
    <source>
        <dbReference type="EMBL" id="RUO45160.1"/>
    </source>
</evidence>
<dbReference type="EMBL" id="PIPS01000001">
    <property type="protein sequence ID" value="RUO45160.1"/>
    <property type="molecule type" value="Genomic_DNA"/>
</dbReference>
<dbReference type="AlphaFoldDB" id="A0AA94EG42"/>
<gene>
    <name evidence="1" type="ORF">CWE23_03830</name>
</gene>
<evidence type="ECO:0000313" key="2">
    <source>
        <dbReference type="Proteomes" id="UP000286680"/>
    </source>
</evidence>